<feature type="compositionally biased region" description="Basic and acidic residues" evidence="1">
    <location>
        <begin position="310"/>
        <end position="336"/>
    </location>
</feature>
<dbReference type="Proteomes" id="UP000765509">
    <property type="component" value="Unassembled WGS sequence"/>
</dbReference>
<reference evidence="2" key="1">
    <citation type="submission" date="2021-03" db="EMBL/GenBank/DDBJ databases">
        <title>Draft genome sequence of rust myrtle Austropuccinia psidii MF-1, a brazilian biotype.</title>
        <authorList>
            <person name="Quecine M.C."/>
            <person name="Pachon D.M.R."/>
            <person name="Bonatelli M.L."/>
            <person name="Correr F.H."/>
            <person name="Franceschini L.M."/>
            <person name="Leite T.F."/>
            <person name="Margarido G.R.A."/>
            <person name="Almeida C.A."/>
            <person name="Ferrarezi J.A."/>
            <person name="Labate C.A."/>
        </authorList>
    </citation>
    <scope>NUCLEOTIDE SEQUENCE</scope>
    <source>
        <strain evidence="2">MF-1</strain>
    </source>
</reference>
<proteinExistence type="predicted"/>
<dbReference type="AlphaFoldDB" id="A0A9Q3DF40"/>
<keyword evidence="3" id="KW-1185">Reference proteome</keyword>
<organism evidence="2 3">
    <name type="scientific">Austropuccinia psidii MF-1</name>
    <dbReference type="NCBI Taxonomy" id="1389203"/>
    <lineage>
        <taxon>Eukaryota</taxon>
        <taxon>Fungi</taxon>
        <taxon>Dikarya</taxon>
        <taxon>Basidiomycota</taxon>
        <taxon>Pucciniomycotina</taxon>
        <taxon>Pucciniomycetes</taxon>
        <taxon>Pucciniales</taxon>
        <taxon>Sphaerophragmiaceae</taxon>
        <taxon>Austropuccinia</taxon>
    </lineage>
</organism>
<comment type="caution">
    <text evidence="2">The sequence shown here is derived from an EMBL/GenBank/DDBJ whole genome shotgun (WGS) entry which is preliminary data.</text>
</comment>
<evidence type="ECO:0000313" key="2">
    <source>
        <dbReference type="EMBL" id="MBW0498902.1"/>
    </source>
</evidence>
<accession>A0A9Q3DF40</accession>
<dbReference type="OrthoDB" id="2506854at2759"/>
<gene>
    <name evidence="2" type="ORF">O181_038617</name>
</gene>
<evidence type="ECO:0000256" key="1">
    <source>
        <dbReference type="SAM" id="MobiDB-lite"/>
    </source>
</evidence>
<name>A0A9Q3DF40_9BASI</name>
<feature type="region of interest" description="Disordered" evidence="1">
    <location>
        <begin position="300"/>
        <end position="351"/>
    </location>
</feature>
<evidence type="ECO:0000313" key="3">
    <source>
        <dbReference type="Proteomes" id="UP000765509"/>
    </source>
</evidence>
<sequence>MLQLEDSDIRYIYGYLGKLRIECWGLNLEESSDSLWSSACWTSAINLFFQMAASGVYQNSSLNNGHVNNVMFLIKAYNYYVHFCLEEQFKNEIKEKGKYEKVVIANRNHKNWDRIRDRREKFSVINNFPKQYKKIIEDLHSHSDDEVDDKGNFLIKTLPYRSKLANIFLNCLDEQMKAAWKAMKVTSKARFRKLPREPQIKNFPTAPTGLPLDFYSKEWLNSLPLPQKRLTVDVNAVVFLPYPAKSLFPPNHKDYDYRGKWADWKFNKEFIGVVWEKYGFNETKVVVVDEEEEIEGGLIDLEKESEDEDDSKRYLDDGEWSRVYDEEDYKDYNGKSEDEEGDEEEEDETEK</sequence>
<feature type="compositionally biased region" description="Acidic residues" evidence="1">
    <location>
        <begin position="337"/>
        <end position="351"/>
    </location>
</feature>
<protein>
    <submittedName>
        <fullName evidence="2">Uncharacterized protein</fullName>
    </submittedName>
</protein>
<dbReference type="EMBL" id="AVOT02014966">
    <property type="protein sequence ID" value="MBW0498902.1"/>
    <property type="molecule type" value="Genomic_DNA"/>
</dbReference>